<dbReference type="RefSeq" id="WP_269308690.1">
    <property type="nucleotide sequence ID" value="NZ_CP098242.1"/>
</dbReference>
<accession>A0A9E9LY33</accession>
<proteinExistence type="predicted"/>
<keyword evidence="1" id="KW-0812">Transmembrane</keyword>
<keyword evidence="1" id="KW-1133">Transmembrane helix</keyword>
<dbReference type="KEGG" id="ovb:NB640_10710"/>
<reference evidence="2" key="1">
    <citation type="journal article" date="2022" name="Front. Microbiol.">
        <title>New perspectives on an old grouping: The genomic and phenotypic variability of Oxalobacter formigenes and the implications for calcium oxalate stone prevention.</title>
        <authorList>
            <person name="Chmiel J.A."/>
            <person name="Carr C."/>
            <person name="Stuivenberg G.A."/>
            <person name="Venema R."/>
            <person name="Chanyi R.M."/>
            <person name="Al K.F."/>
            <person name="Giguere D."/>
            <person name="Say H."/>
            <person name="Akouris P.P."/>
            <person name="Dominguez Romero S.A."/>
            <person name="Kwong A."/>
            <person name="Tai V."/>
            <person name="Koval S.F."/>
            <person name="Razvi H."/>
            <person name="Bjazevic J."/>
            <person name="Burton J.P."/>
        </authorList>
    </citation>
    <scope>NUCLEOTIDE SEQUENCE</scope>
    <source>
        <strain evidence="2">WoOx3</strain>
    </source>
</reference>
<feature type="transmembrane region" description="Helical" evidence="1">
    <location>
        <begin position="49"/>
        <end position="67"/>
    </location>
</feature>
<dbReference type="AlphaFoldDB" id="A0A9E9LY33"/>
<organism evidence="2 3">
    <name type="scientific">Oxalobacter vibrioformis</name>
    <dbReference type="NCBI Taxonomy" id="933080"/>
    <lineage>
        <taxon>Bacteria</taxon>
        <taxon>Pseudomonadati</taxon>
        <taxon>Pseudomonadota</taxon>
        <taxon>Betaproteobacteria</taxon>
        <taxon>Burkholderiales</taxon>
        <taxon>Oxalobacteraceae</taxon>
        <taxon>Oxalobacter</taxon>
    </lineage>
</organism>
<keyword evidence="1" id="KW-0472">Membrane</keyword>
<evidence type="ECO:0000313" key="2">
    <source>
        <dbReference type="EMBL" id="WAW09685.1"/>
    </source>
</evidence>
<evidence type="ECO:0000313" key="3">
    <source>
        <dbReference type="Proteomes" id="UP001156215"/>
    </source>
</evidence>
<protein>
    <submittedName>
        <fullName evidence="2">Uncharacterized protein</fullName>
    </submittedName>
</protein>
<keyword evidence="3" id="KW-1185">Reference proteome</keyword>
<dbReference type="PROSITE" id="PS51257">
    <property type="entry name" value="PROKAR_LIPOPROTEIN"/>
    <property type="match status" value="1"/>
</dbReference>
<feature type="transmembrane region" description="Helical" evidence="1">
    <location>
        <begin position="88"/>
        <end position="111"/>
    </location>
</feature>
<gene>
    <name evidence="2" type="ORF">NB640_10710</name>
</gene>
<name>A0A9E9LY33_9BURK</name>
<feature type="transmembrane region" description="Helical" evidence="1">
    <location>
        <begin position="9"/>
        <end position="29"/>
    </location>
</feature>
<dbReference type="EMBL" id="CP098242">
    <property type="protein sequence ID" value="WAW09685.1"/>
    <property type="molecule type" value="Genomic_DNA"/>
</dbReference>
<dbReference type="Proteomes" id="UP001156215">
    <property type="component" value="Chromosome"/>
</dbReference>
<evidence type="ECO:0000256" key="1">
    <source>
        <dbReference type="SAM" id="Phobius"/>
    </source>
</evidence>
<sequence>MAQNRKNKFLIWTVFSVFCVLWFACTVFLPELFTGAADQLVNLRRYSSLFFIVLLLSLLYPLFTFWRTDIHDLEVDAKICEQNYVDCFFIRHFIPVMLALFLIVVCTYVLFEYLAYRQGERIKNELAEITEVKARWLDEWRTQHLDFASLSDAAPHKKNNAPTVIEKSRL</sequence>